<evidence type="ECO:0000256" key="4">
    <source>
        <dbReference type="ARBA" id="ARBA00023180"/>
    </source>
</evidence>
<protein>
    <recommendedName>
        <fullName evidence="6">Arylesterase</fullName>
    </recommendedName>
</protein>
<evidence type="ECO:0000256" key="3">
    <source>
        <dbReference type="ARBA" id="ARBA00023157"/>
    </source>
</evidence>
<evidence type="ECO:0000313" key="5">
    <source>
        <dbReference type="EMBL" id="SUZ64889.1"/>
    </source>
</evidence>
<keyword evidence="4" id="KW-0325">Glycoprotein</keyword>
<keyword evidence="2" id="KW-0378">Hydrolase</keyword>
<evidence type="ECO:0008006" key="6">
    <source>
        <dbReference type="Google" id="ProtNLM"/>
    </source>
</evidence>
<keyword evidence="3" id="KW-1015">Disulfide bond</keyword>
<comment type="similarity">
    <text evidence="1">Belongs to the paraoxonase family.</text>
</comment>
<dbReference type="AlphaFoldDB" id="A0A381PFJ6"/>
<dbReference type="Gene3D" id="2.120.10.30">
    <property type="entry name" value="TolB, C-terminal domain"/>
    <property type="match status" value="1"/>
</dbReference>
<proteinExistence type="inferred from homology"/>
<gene>
    <name evidence="5" type="ORF">METZ01_LOCUS17743</name>
</gene>
<evidence type="ECO:0000256" key="1">
    <source>
        <dbReference type="ARBA" id="ARBA00008595"/>
    </source>
</evidence>
<reference evidence="5" key="1">
    <citation type="submission" date="2018-05" db="EMBL/GenBank/DDBJ databases">
        <authorList>
            <person name="Lanie J.A."/>
            <person name="Ng W.-L."/>
            <person name="Kazmierczak K.M."/>
            <person name="Andrzejewski T.M."/>
            <person name="Davidsen T.M."/>
            <person name="Wayne K.J."/>
            <person name="Tettelin H."/>
            <person name="Glass J.I."/>
            <person name="Rusch D."/>
            <person name="Podicherti R."/>
            <person name="Tsui H.-C.T."/>
            <person name="Winkler M.E."/>
        </authorList>
    </citation>
    <scope>NUCLEOTIDE SEQUENCE</scope>
</reference>
<organism evidence="5">
    <name type="scientific">marine metagenome</name>
    <dbReference type="NCBI Taxonomy" id="408172"/>
    <lineage>
        <taxon>unclassified sequences</taxon>
        <taxon>metagenomes</taxon>
        <taxon>ecological metagenomes</taxon>
    </lineage>
</organism>
<accession>A0A381PFJ6</accession>
<dbReference type="SUPFAM" id="SSF63829">
    <property type="entry name" value="Calcium-dependent phosphotriesterase"/>
    <property type="match status" value="1"/>
</dbReference>
<dbReference type="GO" id="GO:0004064">
    <property type="term" value="F:arylesterase activity"/>
    <property type="evidence" value="ECO:0007669"/>
    <property type="project" value="InterPro"/>
</dbReference>
<sequence>MKKSLKKRVLLSIFVLLILFIINIFWSTGFFRAIENKFEGEIFKKINLTGAEDISISKIDSFAIISSTNRKSFPNTEQETGGLYFLDLKNKNYDPIHLTENFKKPFAPHGISIFKKDSVNVIAAINHTKEGEFIEIFELIGAKFTHKKTLKHDFIFSPNDIVLLDENRFYFTNDHKYKDGIQRLAEDYLGLSISNVIYFDGMNYIEVANKIAFANGINIDLKRGLVFVASVRGFLVKVYQQNEDHSLAFIENIYCNTGVDNIEFDSENNLWIGAHPSLLHFNFYANNNKEISPSEIIKINYIEKGNYSIEQIYIEDGNTMSGSSVAAPFGNLILTGNVMDEHLLILKKGNKLTN</sequence>
<dbReference type="InterPro" id="IPR002640">
    <property type="entry name" value="Arylesterase"/>
</dbReference>
<dbReference type="PANTHER" id="PTHR11799:SF12">
    <property type="entry name" value="PARAOXONASE-RELATED"/>
    <property type="match status" value="1"/>
</dbReference>
<dbReference type="InterPro" id="IPR011042">
    <property type="entry name" value="6-blade_b-propeller_TolB-like"/>
</dbReference>
<dbReference type="Pfam" id="PF01731">
    <property type="entry name" value="Arylesterase"/>
    <property type="match status" value="1"/>
</dbReference>
<evidence type="ECO:0000256" key="2">
    <source>
        <dbReference type="ARBA" id="ARBA00022801"/>
    </source>
</evidence>
<dbReference type="EMBL" id="UINC01000945">
    <property type="protein sequence ID" value="SUZ64889.1"/>
    <property type="molecule type" value="Genomic_DNA"/>
</dbReference>
<dbReference type="PANTHER" id="PTHR11799">
    <property type="entry name" value="PARAOXONASE"/>
    <property type="match status" value="1"/>
</dbReference>
<dbReference type="InterPro" id="IPR051288">
    <property type="entry name" value="Serum_paraoxonase/arylesterase"/>
</dbReference>
<name>A0A381PFJ6_9ZZZZ</name>